<dbReference type="EMBL" id="GL883106">
    <property type="protein sequence ID" value="EGG06955.1"/>
    <property type="molecule type" value="Genomic_DNA"/>
</dbReference>
<dbReference type="InterPro" id="IPR036910">
    <property type="entry name" value="HMG_box_dom_sf"/>
</dbReference>
<dbReference type="RefSeq" id="XP_007409915.1">
    <property type="nucleotide sequence ID" value="XM_007409853.1"/>
</dbReference>
<dbReference type="KEGG" id="mlr:MELLADRAFT_86211"/>
<reference evidence="2" key="1">
    <citation type="journal article" date="2011" name="Proc. Natl. Acad. Sci. U.S.A.">
        <title>Obligate biotrophy features unraveled by the genomic analysis of rust fungi.</title>
        <authorList>
            <person name="Duplessis S."/>
            <person name="Cuomo C.A."/>
            <person name="Lin Y.-C."/>
            <person name="Aerts A."/>
            <person name="Tisserant E."/>
            <person name="Veneault-Fourrey C."/>
            <person name="Joly D.L."/>
            <person name="Hacquard S."/>
            <person name="Amselem J."/>
            <person name="Cantarel B.L."/>
            <person name="Chiu R."/>
            <person name="Coutinho P.M."/>
            <person name="Feau N."/>
            <person name="Field M."/>
            <person name="Frey P."/>
            <person name="Gelhaye E."/>
            <person name="Goldberg J."/>
            <person name="Grabherr M.G."/>
            <person name="Kodira C.D."/>
            <person name="Kohler A."/>
            <person name="Kuees U."/>
            <person name="Lindquist E.A."/>
            <person name="Lucas S.M."/>
            <person name="Mago R."/>
            <person name="Mauceli E."/>
            <person name="Morin E."/>
            <person name="Murat C."/>
            <person name="Pangilinan J.L."/>
            <person name="Park R."/>
            <person name="Pearson M."/>
            <person name="Quesneville H."/>
            <person name="Rouhier N."/>
            <person name="Sakthikumar S."/>
            <person name="Salamov A.A."/>
            <person name="Schmutz J."/>
            <person name="Selles B."/>
            <person name="Shapiro H."/>
            <person name="Tanguay P."/>
            <person name="Tuskan G.A."/>
            <person name="Henrissat B."/>
            <person name="Van de Peer Y."/>
            <person name="Rouze P."/>
            <person name="Ellis J.G."/>
            <person name="Dodds P.N."/>
            <person name="Schein J.E."/>
            <person name="Zhong S."/>
            <person name="Hamelin R.C."/>
            <person name="Grigoriev I.V."/>
            <person name="Szabo L.J."/>
            <person name="Martin F."/>
        </authorList>
    </citation>
    <scope>NUCLEOTIDE SEQUENCE [LARGE SCALE GENOMIC DNA]</scope>
    <source>
        <strain evidence="2">98AG31 / pathotype 3-4-7</strain>
    </source>
</reference>
<gene>
    <name evidence="1" type="ORF">MELLADRAFT_86211</name>
</gene>
<organism evidence="2">
    <name type="scientific">Melampsora larici-populina (strain 98AG31 / pathotype 3-4-7)</name>
    <name type="common">Poplar leaf rust fungus</name>
    <dbReference type="NCBI Taxonomy" id="747676"/>
    <lineage>
        <taxon>Eukaryota</taxon>
        <taxon>Fungi</taxon>
        <taxon>Dikarya</taxon>
        <taxon>Basidiomycota</taxon>
        <taxon>Pucciniomycotina</taxon>
        <taxon>Pucciniomycetes</taxon>
        <taxon>Pucciniales</taxon>
        <taxon>Melampsoraceae</taxon>
        <taxon>Melampsora</taxon>
    </lineage>
</organism>
<dbReference type="HOGENOM" id="CLU_1073940_0_0_1"/>
<dbReference type="Proteomes" id="UP000001072">
    <property type="component" value="Unassembled WGS sequence"/>
</dbReference>
<keyword evidence="2" id="KW-1185">Reference proteome</keyword>
<dbReference type="InParanoid" id="F4RKY6"/>
<dbReference type="VEuPathDB" id="FungiDB:MELLADRAFT_86211"/>
<dbReference type="AlphaFoldDB" id="F4RKY6"/>
<proteinExistence type="predicted"/>
<accession>F4RKY6</accession>
<evidence type="ECO:0000313" key="2">
    <source>
        <dbReference type="Proteomes" id="UP000001072"/>
    </source>
</evidence>
<sequence length="283" mass="31598">MLMAALTGGVPEAVVWHLVGEGAKKGHANPWIRFLAFCLLPLEEKLPAPGDKAGWTHHNQEVSKMWKKLSKDEKDVFQDPYFFALANLPDLSNVPGGDNDLPDTDDGDETPLQLLDQTTNAPQVHKLTDEEKLKYQPLFNRLVEIDKLHVCHGKPSPSTSVATIQKKSFVELRKAPHAFAVIYQQYQVTYYLAAVSCGSTEGWTQVFLSNSNFAKWAHDNVKVPQTLSSYIHGQSAAKIVEGPSKPQQPSDERKSRLGKQLNGLVDAIFRGHKFPKCEFPKKK</sequence>
<dbReference type="GeneID" id="18934112"/>
<name>F4RKY6_MELLP</name>
<dbReference type="SUPFAM" id="SSF47095">
    <property type="entry name" value="HMG-box"/>
    <property type="match status" value="1"/>
</dbReference>
<protein>
    <submittedName>
        <fullName evidence="1">Uncharacterized protein</fullName>
    </submittedName>
</protein>
<evidence type="ECO:0000313" key="1">
    <source>
        <dbReference type="EMBL" id="EGG06955.1"/>
    </source>
</evidence>